<organism evidence="2 3">
    <name type="scientific">Allacma fusca</name>
    <dbReference type="NCBI Taxonomy" id="39272"/>
    <lineage>
        <taxon>Eukaryota</taxon>
        <taxon>Metazoa</taxon>
        <taxon>Ecdysozoa</taxon>
        <taxon>Arthropoda</taxon>
        <taxon>Hexapoda</taxon>
        <taxon>Collembola</taxon>
        <taxon>Symphypleona</taxon>
        <taxon>Sminthuridae</taxon>
        <taxon>Allacma</taxon>
    </lineage>
</organism>
<dbReference type="OrthoDB" id="5857426at2759"/>
<keyword evidence="1" id="KW-0812">Transmembrane</keyword>
<gene>
    <name evidence="2" type="ORF">AFUS01_LOCUS19176</name>
</gene>
<protein>
    <submittedName>
        <fullName evidence="2">Uncharacterized protein</fullName>
    </submittedName>
</protein>
<feature type="transmembrane region" description="Helical" evidence="1">
    <location>
        <begin position="6"/>
        <end position="29"/>
    </location>
</feature>
<evidence type="ECO:0000313" key="2">
    <source>
        <dbReference type="EMBL" id="CAG7730541.1"/>
    </source>
</evidence>
<dbReference type="AlphaFoldDB" id="A0A8J2KSH9"/>
<name>A0A8J2KSH9_9HEXA</name>
<evidence type="ECO:0000313" key="3">
    <source>
        <dbReference type="Proteomes" id="UP000708208"/>
    </source>
</evidence>
<evidence type="ECO:0000256" key="1">
    <source>
        <dbReference type="SAM" id="Phobius"/>
    </source>
</evidence>
<keyword evidence="3" id="KW-1185">Reference proteome</keyword>
<proteinExistence type="predicted"/>
<comment type="caution">
    <text evidence="2">The sequence shown here is derived from an EMBL/GenBank/DDBJ whole genome shotgun (WGS) entry which is preliminary data.</text>
</comment>
<sequence>MRVHYVIGGVVTGIVLLLCLGLILIFCCCRKKKAMKKEYEMGRGQSQVVPPPYFTNGMENKGLERSTDAMDDALKNFNSQTGYISYSGHIQPSGNPAIPYIDQASYSNSHNGGSVDSQDSLWKTAMPGDPSHSNMLSRTDYEHQQFVEEYMPYHDNRNNYVSDPYGPIPKPKRRVDLIGDSPYHELSGLPDPYLETQQEDLVSSNNRTQQVTMSFEEPRESGYSTPNSRTRRVIREIIV</sequence>
<keyword evidence="1" id="KW-1133">Transmembrane helix</keyword>
<accession>A0A8J2KSH9</accession>
<reference evidence="2" key="1">
    <citation type="submission" date="2021-06" db="EMBL/GenBank/DDBJ databases">
        <authorList>
            <person name="Hodson N. C."/>
            <person name="Mongue J. A."/>
            <person name="Jaron S. K."/>
        </authorList>
    </citation>
    <scope>NUCLEOTIDE SEQUENCE</scope>
</reference>
<dbReference type="EMBL" id="CAJVCH010196253">
    <property type="protein sequence ID" value="CAG7730541.1"/>
    <property type="molecule type" value="Genomic_DNA"/>
</dbReference>
<keyword evidence="1" id="KW-0472">Membrane</keyword>
<dbReference type="Proteomes" id="UP000708208">
    <property type="component" value="Unassembled WGS sequence"/>
</dbReference>